<accession>A0ABQ9W1I7</accession>
<organism evidence="2 3">
    <name type="scientific">Saguinus oedipus</name>
    <name type="common">Cotton-top tamarin</name>
    <name type="synonym">Oedipomidas oedipus</name>
    <dbReference type="NCBI Taxonomy" id="9490"/>
    <lineage>
        <taxon>Eukaryota</taxon>
        <taxon>Metazoa</taxon>
        <taxon>Chordata</taxon>
        <taxon>Craniata</taxon>
        <taxon>Vertebrata</taxon>
        <taxon>Euteleostomi</taxon>
        <taxon>Mammalia</taxon>
        <taxon>Eutheria</taxon>
        <taxon>Euarchontoglires</taxon>
        <taxon>Primates</taxon>
        <taxon>Haplorrhini</taxon>
        <taxon>Platyrrhini</taxon>
        <taxon>Cebidae</taxon>
        <taxon>Callitrichinae</taxon>
        <taxon>Saguinus</taxon>
    </lineage>
</organism>
<evidence type="ECO:0000256" key="1">
    <source>
        <dbReference type="SAM" id="MobiDB-lite"/>
    </source>
</evidence>
<dbReference type="Proteomes" id="UP001266305">
    <property type="component" value="Unassembled WGS sequence"/>
</dbReference>
<comment type="caution">
    <text evidence="2">The sequence shown here is derived from an EMBL/GenBank/DDBJ whole genome shotgun (WGS) entry which is preliminary data.</text>
</comment>
<protein>
    <submittedName>
        <fullName evidence="2">Uncharacterized protein</fullName>
    </submittedName>
</protein>
<feature type="region of interest" description="Disordered" evidence="1">
    <location>
        <begin position="105"/>
        <end position="138"/>
    </location>
</feature>
<dbReference type="EMBL" id="JASSZA010000003">
    <property type="protein sequence ID" value="KAK2115501.1"/>
    <property type="molecule type" value="Genomic_DNA"/>
</dbReference>
<reference evidence="2 3" key="1">
    <citation type="submission" date="2023-05" db="EMBL/GenBank/DDBJ databases">
        <title>B98-5 Cell Line De Novo Hybrid Assembly: An Optical Mapping Approach.</title>
        <authorList>
            <person name="Kananen K."/>
            <person name="Auerbach J.A."/>
            <person name="Kautto E."/>
            <person name="Blachly J.S."/>
        </authorList>
    </citation>
    <scope>NUCLEOTIDE SEQUENCE [LARGE SCALE GENOMIC DNA]</scope>
    <source>
        <strain evidence="2">B95-8</strain>
        <tissue evidence="2">Cell line</tissue>
    </source>
</reference>
<gene>
    <name evidence="2" type="ORF">P7K49_006127</name>
</gene>
<evidence type="ECO:0000313" key="3">
    <source>
        <dbReference type="Proteomes" id="UP001266305"/>
    </source>
</evidence>
<sequence>MPWQTISWVTKTRLRFGDPHGTWQEGKSVAAGPECARPAHADLNESPEAFLGRPSALAARPVPALTRFPFPQDWSCSLLVASLTGAFGSSFLYGYNLSVVNAPTPVKGAAAPRKPSAPPPAALAARDTAGTETSPRSG</sequence>
<name>A0ABQ9W1I7_SAGOE</name>
<keyword evidence="3" id="KW-1185">Reference proteome</keyword>
<evidence type="ECO:0000313" key="2">
    <source>
        <dbReference type="EMBL" id="KAK2115501.1"/>
    </source>
</evidence>
<proteinExistence type="predicted"/>